<sequence>MTWFRPFLTGLSLLAPLPGAACDLALLLAVDVSGSVDAREYRVQMEGLAEGLRDSVVREALIRGEATVALMQWTGASRQELTVGWTQVLSEDDLEALARQIETAPRVWTEFSTAIGEAMTFGARVFDDAPACKRRVMDISGDGRSNEGAEPVEIKPEMEALAITVNALVIRGDDDGLPNYFAENVMTGGNAFVVTAENYDEYPERMQRKLRRETERQISIGESPAPIPVRWQK</sequence>
<organism evidence="3 4">
    <name type="scientific">Albidovulum litorale</name>
    <dbReference type="NCBI Taxonomy" id="2984134"/>
    <lineage>
        <taxon>Bacteria</taxon>
        <taxon>Pseudomonadati</taxon>
        <taxon>Pseudomonadota</taxon>
        <taxon>Alphaproteobacteria</taxon>
        <taxon>Rhodobacterales</taxon>
        <taxon>Paracoccaceae</taxon>
        <taxon>Albidovulum</taxon>
    </lineage>
</organism>
<dbReference type="SUPFAM" id="SSF53300">
    <property type="entry name" value="vWA-like"/>
    <property type="match status" value="1"/>
</dbReference>
<dbReference type="Proteomes" id="UP001652564">
    <property type="component" value="Unassembled WGS sequence"/>
</dbReference>
<reference evidence="3 4" key="1">
    <citation type="submission" date="2022-10" db="EMBL/GenBank/DDBJ databases">
        <title>Defluviimonas sp. nov., isolated from ocean surface sediments.</title>
        <authorList>
            <person name="He W."/>
            <person name="Wang L."/>
            <person name="Zhang D.-F."/>
        </authorList>
    </citation>
    <scope>NUCLEOTIDE SEQUENCE [LARGE SCALE GENOMIC DNA]</scope>
    <source>
        <strain evidence="3 4">WL0050</strain>
    </source>
</reference>
<gene>
    <name evidence="3" type="ORF">OEZ71_04565</name>
</gene>
<keyword evidence="4" id="KW-1185">Reference proteome</keyword>
<dbReference type="InterPro" id="IPR036465">
    <property type="entry name" value="vWFA_dom_sf"/>
</dbReference>
<accession>A0ABT2ZKK8</accession>
<feature type="signal peptide" evidence="1">
    <location>
        <begin position="1"/>
        <end position="21"/>
    </location>
</feature>
<dbReference type="Gene3D" id="3.40.50.410">
    <property type="entry name" value="von Willebrand factor, type A domain"/>
    <property type="match status" value="1"/>
</dbReference>
<evidence type="ECO:0000313" key="3">
    <source>
        <dbReference type="EMBL" id="MCV2871563.1"/>
    </source>
</evidence>
<comment type="caution">
    <text evidence="3">The sequence shown here is derived from an EMBL/GenBank/DDBJ whole genome shotgun (WGS) entry which is preliminary data.</text>
</comment>
<dbReference type="RefSeq" id="WP_263738731.1">
    <property type="nucleotide sequence ID" value="NZ_JAOWKZ010000001.1"/>
</dbReference>
<feature type="domain" description="VWFA" evidence="2">
    <location>
        <begin position="25"/>
        <end position="210"/>
    </location>
</feature>
<dbReference type="PROSITE" id="PS50234">
    <property type="entry name" value="VWFA"/>
    <property type="match status" value="1"/>
</dbReference>
<dbReference type="InterPro" id="IPR002035">
    <property type="entry name" value="VWF_A"/>
</dbReference>
<evidence type="ECO:0000256" key="1">
    <source>
        <dbReference type="SAM" id="SignalP"/>
    </source>
</evidence>
<dbReference type="EMBL" id="JAOWKZ010000001">
    <property type="protein sequence ID" value="MCV2871563.1"/>
    <property type="molecule type" value="Genomic_DNA"/>
</dbReference>
<dbReference type="InterPro" id="IPR010607">
    <property type="entry name" value="DUF1194"/>
</dbReference>
<protein>
    <submittedName>
        <fullName evidence="3">DUF1194 domain-containing protein</fullName>
    </submittedName>
</protein>
<keyword evidence="1" id="KW-0732">Signal</keyword>
<dbReference type="Pfam" id="PF06707">
    <property type="entry name" value="DUF1194"/>
    <property type="match status" value="1"/>
</dbReference>
<evidence type="ECO:0000259" key="2">
    <source>
        <dbReference type="PROSITE" id="PS50234"/>
    </source>
</evidence>
<evidence type="ECO:0000313" key="4">
    <source>
        <dbReference type="Proteomes" id="UP001652564"/>
    </source>
</evidence>
<feature type="chain" id="PRO_5045446759" evidence="1">
    <location>
        <begin position="22"/>
        <end position="233"/>
    </location>
</feature>
<proteinExistence type="predicted"/>
<name>A0ABT2ZKK8_9RHOB</name>